<evidence type="ECO:0000256" key="1">
    <source>
        <dbReference type="SAM" id="Coils"/>
    </source>
</evidence>
<evidence type="ECO:0000313" key="2">
    <source>
        <dbReference type="EMBL" id="RXW17975.1"/>
    </source>
</evidence>
<evidence type="ECO:0008006" key="4">
    <source>
        <dbReference type="Google" id="ProtNLM"/>
    </source>
</evidence>
<accession>A0A4Q2DHF3</accession>
<dbReference type="Proteomes" id="UP000290288">
    <property type="component" value="Unassembled WGS sequence"/>
</dbReference>
<dbReference type="Pfam" id="PF18758">
    <property type="entry name" value="KDZ"/>
    <property type="match status" value="1"/>
</dbReference>
<dbReference type="InterPro" id="IPR040521">
    <property type="entry name" value="KDZ"/>
</dbReference>
<keyword evidence="1" id="KW-0175">Coiled coil</keyword>
<dbReference type="AlphaFoldDB" id="A0A4Q2DHF3"/>
<reference evidence="2 3" key="1">
    <citation type="submission" date="2019-01" db="EMBL/GenBank/DDBJ databases">
        <title>Draft genome sequence of Psathyrella aberdarensis IHI B618.</title>
        <authorList>
            <person name="Buettner E."/>
            <person name="Kellner H."/>
        </authorList>
    </citation>
    <scope>NUCLEOTIDE SEQUENCE [LARGE SCALE GENOMIC DNA]</scope>
    <source>
        <strain evidence="2 3">IHI B618</strain>
    </source>
</reference>
<feature type="coiled-coil region" evidence="1">
    <location>
        <begin position="357"/>
        <end position="457"/>
    </location>
</feature>
<organism evidence="2 3">
    <name type="scientific">Candolleomyces aberdarensis</name>
    <dbReference type="NCBI Taxonomy" id="2316362"/>
    <lineage>
        <taxon>Eukaryota</taxon>
        <taxon>Fungi</taxon>
        <taxon>Dikarya</taxon>
        <taxon>Basidiomycota</taxon>
        <taxon>Agaricomycotina</taxon>
        <taxon>Agaricomycetes</taxon>
        <taxon>Agaricomycetidae</taxon>
        <taxon>Agaricales</taxon>
        <taxon>Agaricineae</taxon>
        <taxon>Psathyrellaceae</taxon>
        <taxon>Candolleomyces</taxon>
    </lineage>
</organism>
<evidence type="ECO:0000313" key="3">
    <source>
        <dbReference type="Proteomes" id="UP000290288"/>
    </source>
</evidence>
<sequence>MFSFIPPQGKKAKEPFRKGLGYALQWYDCVRVEIERLKDQAIASKFTELFQVPSGMDPNDTPTPSSRSLTMQDLGAKECHRVLQLRCAGCFGGKEFGRPFKDGGDIHVSVDANFNHRHLRLAGTSPRFYEPQFFISKEEVDAVGERIETQRPWKQPRKVEVPNEAIDSCQEAHTAGTGSTVKTSMEKFDIGGLAALVCRHDVPLFIANVDTPGEQQKYAIALIEHMFLFLPRNANVVALYDIACVVDRSVAQHELFAPGIAERIRLSTSVMHAYVHEWSCQLHYNPRFQDGLGLTDGENVERLWSRTRGLIPVCRTSGKHRRVWLIDRKLRVIAQELKEEMGFWITRRLKKGVFSQKEEAQKTLDECKIEEAILEAQWVDQKVTQTSASSHAPLRLKAHISNILNIQTDINELEATVERSLKLVSKGALPETCRPAISGLQAQLQKIEANAQSLYSTLNVPNKFPSLIGVDLEFIRRLYLIREIKASVQRKATSTFWEFDKLDRATGGKDVALGTKMHQHVRSAMTKKAASLTAAIKRYNAECQALAAISKPEWNIPLPEPLPTAMVELKKCTTLMENVWVEPVQDDSKRWVHDQDVRDGIRAMLRLRRCSEEQRRLSWEANNMLRWYKRELQAIAAAIQEPANALLVTQLQLELEDVVGLKNSWGTTFVTEASYDAHSTNALELAKGPRLTWAPVAIVDDFADNPELDVEEAAPSAEELCLDDLFAEQEDQDGTKAPAAPETT</sequence>
<gene>
    <name evidence="2" type="ORF">EST38_g7890</name>
</gene>
<dbReference type="EMBL" id="SDEE01000299">
    <property type="protein sequence ID" value="RXW17975.1"/>
    <property type="molecule type" value="Genomic_DNA"/>
</dbReference>
<dbReference type="OrthoDB" id="3253684at2759"/>
<comment type="caution">
    <text evidence="2">The sequence shown here is derived from an EMBL/GenBank/DDBJ whole genome shotgun (WGS) entry which is preliminary data.</text>
</comment>
<proteinExistence type="predicted"/>
<protein>
    <recommendedName>
        <fullName evidence="4">CxC1-like cysteine cluster associated with KDZ transposases domain-containing protein</fullName>
    </recommendedName>
</protein>
<dbReference type="PANTHER" id="PTHR33096">
    <property type="entry name" value="CXC2 DOMAIN-CONTAINING PROTEIN"/>
    <property type="match status" value="1"/>
</dbReference>
<keyword evidence="3" id="KW-1185">Reference proteome</keyword>
<name>A0A4Q2DHF3_9AGAR</name>
<dbReference type="PANTHER" id="PTHR33096:SF1">
    <property type="entry name" value="CXC1-LIKE CYSTEINE CLUSTER ASSOCIATED WITH KDZ TRANSPOSASES DOMAIN-CONTAINING PROTEIN"/>
    <property type="match status" value="1"/>
</dbReference>
<dbReference type="STRING" id="2316362.A0A4Q2DHF3"/>